<comment type="function">
    <text evidence="6 7">Catalyzes a reversible aldol reaction between acetaldehyde and D-glyceraldehyde 3-phosphate to generate 2-deoxy-D-ribose 5-phosphate.</text>
</comment>
<evidence type="ECO:0000256" key="5">
    <source>
        <dbReference type="ARBA" id="ARBA00048791"/>
    </source>
</evidence>
<keyword evidence="2 7" id="KW-0963">Cytoplasm</keyword>
<dbReference type="HAMAP" id="MF_00114">
    <property type="entry name" value="DeoC_type1"/>
    <property type="match status" value="1"/>
</dbReference>
<reference evidence="8" key="1">
    <citation type="submission" date="2020-10" db="EMBL/GenBank/DDBJ databases">
        <authorList>
            <person name="Gilroy R."/>
        </authorList>
    </citation>
    <scope>NUCLEOTIDE SEQUENCE</scope>
    <source>
        <strain evidence="8">18911</strain>
    </source>
</reference>
<dbReference type="SMART" id="SM01133">
    <property type="entry name" value="DeoC"/>
    <property type="match status" value="1"/>
</dbReference>
<dbReference type="InterPro" id="IPR011343">
    <property type="entry name" value="DeoC"/>
</dbReference>
<evidence type="ECO:0000256" key="3">
    <source>
        <dbReference type="ARBA" id="ARBA00023239"/>
    </source>
</evidence>
<dbReference type="FunFam" id="3.20.20.70:FF:000044">
    <property type="entry name" value="Deoxyribose-phosphate aldolase"/>
    <property type="match status" value="1"/>
</dbReference>
<dbReference type="AlphaFoldDB" id="A0A9D1MH25"/>
<evidence type="ECO:0000256" key="1">
    <source>
        <dbReference type="ARBA" id="ARBA00010936"/>
    </source>
</evidence>
<dbReference type="Proteomes" id="UP000824094">
    <property type="component" value="Unassembled WGS sequence"/>
</dbReference>
<proteinExistence type="inferred from homology"/>
<feature type="active site" description="Schiff-base intermediate with acetaldehyde" evidence="7">
    <location>
        <position position="157"/>
    </location>
</feature>
<dbReference type="GO" id="GO:0004139">
    <property type="term" value="F:deoxyribose-phosphate aldolase activity"/>
    <property type="evidence" value="ECO:0007669"/>
    <property type="project" value="UniProtKB-UniRule"/>
</dbReference>
<keyword evidence="4 7" id="KW-0704">Schiff base</keyword>
<dbReference type="Pfam" id="PF01791">
    <property type="entry name" value="DeoC"/>
    <property type="match status" value="1"/>
</dbReference>
<comment type="similarity">
    <text evidence="1 7">Belongs to the DeoC/FbaB aldolase family. DeoC type 1 subfamily.</text>
</comment>
<feature type="active site" description="Proton donor/acceptor" evidence="7">
    <location>
        <position position="95"/>
    </location>
</feature>
<dbReference type="EC" id="4.1.2.4" evidence="7"/>
<dbReference type="Gene3D" id="3.20.20.70">
    <property type="entry name" value="Aldolase class I"/>
    <property type="match status" value="1"/>
</dbReference>
<protein>
    <recommendedName>
        <fullName evidence="7">Deoxyribose-phosphate aldolase</fullName>
        <shortName evidence="7">DERA</shortName>
        <ecNumber evidence="7">4.1.2.4</ecNumber>
    </recommendedName>
    <alternativeName>
        <fullName evidence="7">2-deoxy-D-ribose 5-phosphate aldolase</fullName>
    </alternativeName>
    <alternativeName>
        <fullName evidence="7">Phosphodeoxyriboaldolase</fullName>
        <shortName evidence="7">Deoxyriboaldolase</shortName>
    </alternativeName>
</protein>
<dbReference type="PANTHER" id="PTHR10889">
    <property type="entry name" value="DEOXYRIBOSE-PHOSPHATE ALDOLASE"/>
    <property type="match status" value="1"/>
</dbReference>
<dbReference type="SUPFAM" id="SSF51569">
    <property type="entry name" value="Aldolase"/>
    <property type="match status" value="1"/>
</dbReference>
<organism evidence="8 9">
    <name type="scientific">Candidatus Stercoripulliclostridium merdigallinarum</name>
    <dbReference type="NCBI Taxonomy" id="2840951"/>
    <lineage>
        <taxon>Bacteria</taxon>
        <taxon>Bacillati</taxon>
        <taxon>Bacillota</taxon>
        <taxon>Clostridia</taxon>
        <taxon>Eubacteriales</taxon>
        <taxon>Candidatus Stercoripulliclostridium</taxon>
    </lineage>
</organism>
<evidence type="ECO:0000256" key="4">
    <source>
        <dbReference type="ARBA" id="ARBA00023270"/>
    </source>
</evidence>
<dbReference type="InterPro" id="IPR028581">
    <property type="entry name" value="DeoC_typeI"/>
</dbReference>
<evidence type="ECO:0000256" key="7">
    <source>
        <dbReference type="HAMAP-Rule" id="MF_00114"/>
    </source>
</evidence>
<reference evidence="8" key="2">
    <citation type="journal article" date="2021" name="PeerJ">
        <title>Extensive microbial diversity within the chicken gut microbiome revealed by metagenomics and culture.</title>
        <authorList>
            <person name="Gilroy R."/>
            <person name="Ravi A."/>
            <person name="Getino M."/>
            <person name="Pursley I."/>
            <person name="Horton D.L."/>
            <person name="Alikhan N.F."/>
            <person name="Baker D."/>
            <person name="Gharbi K."/>
            <person name="Hall N."/>
            <person name="Watson M."/>
            <person name="Adriaenssens E.M."/>
            <person name="Foster-Nyarko E."/>
            <person name="Jarju S."/>
            <person name="Secka A."/>
            <person name="Antonio M."/>
            <person name="Oren A."/>
            <person name="Chaudhuri R.R."/>
            <person name="La Ragione R."/>
            <person name="Hildebrand F."/>
            <person name="Pallen M.J."/>
        </authorList>
    </citation>
    <scope>NUCLEOTIDE SEQUENCE</scope>
    <source>
        <strain evidence="8">18911</strain>
    </source>
</reference>
<comment type="pathway">
    <text evidence="7">Carbohydrate degradation; 2-deoxy-D-ribose 1-phosphate degradation; D-glyceraldehyde 3-phosphate and acetaldehyde from 2-deoxy-alpha-D-ribose 1-phosphate: step 2/2.</text>
</comment>
<accession>A0A9D1MH25</accession>
<dbReference type="PANTHER" id="PTHR10889:SF1">
    <property type="entry name" value="DEOXYRIBOSE-PHOSPHATE ALDOLASE"/>
    <property type="match status" value="1"/>
</dbReference>
<keyword evidence="3 7" id="KW-0456">Lyase</keyword>
<dbReference type="InterPro" id="IPR013785">
    <property type="entry name" value="Aldolase_TIM"/>
</dbReference>
<evidence type="ECO:0000313" key="8">
    <source>
        <dbReference type="EMBL" id="HIU60060.1"/>
    </source>
</evidence>
<comment type="caution">
    <text evidence="8">The sequence shown here is derived from an EMBL/GenBank/DDBJ whole genome shotgun (WGS) entry which is preliminary data.</text>
</comment>
<feature type="active site" description="Proton donor/acceptor" evidence="7">
    <location>
        <position position="186"/>
    </location>
</feature>
<comment type="catalytic activity">
    <reaction evidence="5 7">
        <text>2-deoxy-D-ribose 5-phosphate = D-glyceraldehyde 3-phosphate + acetaldehyde</text>
        <dbReference type="Rhea" id="RHEA:12821"/>
        <dbReference type="ChEBI" id="CHEBI:15343"/>
        <dbReference type="ChEBI" id="CHEBI:59776"/>
        <dbReference type="ChEBI" id="CHEBI:62877"/>
        <dbReference type="EC" id="4.1.2.4"/>
    </reaction>
</comment>
<dbReference type="GO" id="GO:0016052">
    <property type="term" value="P:carbohydrate catabolic process"/>
    <property type="evidence" value="ECO:0007669"/>
    <property type="project" value="TreeGrafter"/>
</dbReference>
<dbReference type="NCBIfam" id="TIGR00126">
    <property type="entry name" value="deoC"/>
    <property type="match status" value="1"/>
</dbReference>
<evidence type="ECO:0000313" key="9">
    <source>
        <dbReference type="Proteomes" id="UP000824094"/>
    </source>
</evidence>
<dbReference type="GO" id="GO:0006018">
    <property type="term" value="P:2-deoxyribose 1-phosphate catabolic process"/>
    <property type="evidence" value="ECO:0007669"/>
    <property type="project" value="UniProtKB-UniRule"/>
</dbReference>
<evidence type="ECO:0000256" key="6">
    <source>
        <dbReference type="ARBA" id="ARBA00056337"/>
    </source>
</evidence>
<dbReference type="InterPro" id="IPR002915">
    <property type="entry name" value="DeoC/FbaB/LacD_aldolase"/>
</dbReference>
<dbReference type="CDD" id="cd00959">
    <property type="entry name" value="DeoC"/>
    <property type="match status" value="1"/>
</dbReference>
<evidence type="ECO:0000256" key="2">
    <source>
        <dbReference type="ARBA" id="ARBA00022490"/>
    </source>
</evidence>
<dbReference type="GO" id="GO:0009264">
    <property type="term" value="P:deoxyribonucleotide catabolic process"/>
    <property type="evidence" value="ECO:0007669"/>
    <property type="project" value="UniProtKB-UniRule"/>
</dbReference>
<name>A0A9D1MH25_9FIRM</name>
<sequence length="222" mass="23544">MLNEKERLQIIKYVDHTELNPAAGTADILKTVREGIKWGARAVCIPASFTPEAVAESAGRIDIAVVTGFPNGYDSTAAKLKETEYAIENGAAETDTVINIGRFIGGEYDYCLKELSALKKLSGNKILKVIVECCYLNEAQKIDVCKLVTDSGADFIKTSTGFGKGGAVAEDVKLFAKHVGAGVKIKAAGGIRDFETAAAMIAAGASRIGASRLVKILEARDD</sequence>
<dbReference type="PIRSF" id="PIRSF001357">
    <property type="entry name" value="DeoC"/>
    <property type="match status" value="1"/>
</dbReference>
<dbReference type="EMBL" id="DVNF01000052">
    <property type="protein sequence ID" value="HIU60060.1"/>
    <property type="molecule type" value="Genomic_DNA"/>
</dbReference>
<comment type="subcellular location">
    <subcellularLocation>
        <location evidence="7">Cytoplasm</location>
    </subcellularLocation>
</comment>
<dbReference type="GO" id="GO:0005737">
    <property type="term" value="C:cytoplasm"/>
    <property type="evidence" value="ECO:0007669"/>
    <property type="project" value="UniProtKB-SubCell"/>
</dbReference>
<gene>
    <name evidence="7 8" type="primary">deoC</name>
    <name evidence="8" type="ORF">IAB05_01570</name>
</gene>